<dbReference type="Pfam" id="PF02606">
    <property type="entry name" value="LpxK"/>
    <property type="match status" value="1"/>
</dbReference>
<evidence type="ECO:0000313" key="14">
    <source>
        <dbReference type="EMBL" id="MFC4161068.1"/>
    </source>
</evidence>
<dbReference type="Proteomes" id="UP001595791">
    <property type="component" value="Unassembled WGS sequence"/>
</dbReference>
<protein>
    <recommendedName>
        <fullName evidence="4 13">Tetraacyldisaccharide 4'-kinase</fullName>
        <ecNumber evidence="3 13">2.7.1.130</ecNumber>
    </recommendedName>
    <alternativeName>
        <fullName evidence="12 13">Lipid A 4'-kinase</fullName>
    </alternativeName>
</protein>
<gene>
    <name evidence="13 14" type="primary">lpxK</name>
    <name evidence="14" type="ORF">ACFOW7_17160</name>
</gene>
<evidence type="ECO:0000256" key="4">
    <source>
        <dbReference type="ARBA" id="ARBA00016436"/>
    </source>
</evidence>
<evidence type="ECO:0000256" key="9">
    <source>
        <dbReference type="ARBA" id="ARBA00022777"/>
    </source>
</evidence>
<evidence type="ECO:0000256" key="7">
    <source>
        <dbReference type="ARBA" id="ARBA00022679"/>
    </source>
</evidence>
<evidence type="ECO:0000256" key="12">
    <source>
        <dbReference type="ARBA" id="ARBA00029757"/>
    </source>
</evidence>
<evidence type="ECO:0000256" key="1">
    <source>
        <dbReference type="ARBA" id="ARBA00002274"/>
    </source>
</evidence>
<keyword evidence="10 13" id="KW-0067">ATP-binding</keyword>
<dbReference type="GO" id="GO:0009029">
    <property type="term" value="F:lipid-A 4'-kinase activity"/>
    <property type="evidence" value="ECO:0007669"/>
    <property type="project" value="UniProtKB-EC"/>
</dbReference>
<comment type="pathway">
    <text evidence="2 13">Glycolipid biosynthesis; lipid IV(A) biosynthesis; lipid IV(A) from (3R)-3-hydroxytetradecanoyl-[acyl-carrier-protein] and UDP-N-acetyl-alpha-D-glucosamine: step 6/6.</text>
</comment>
<comment type="similarity">
    <text evidence="13">Belongs to the LpxK family.</text>
</comment>
<reference evidence="15" key="1">
    <citation type="journal article" date="2019" name="Int. J. Syst. Evol. Microbiol.">
        <title>The Global Catalogue of Microorganisms (GCM) 10K type strain sequencing project: providing services to taxonomists for standard genome sequencing and annotation.</title>
        <authorList>
            <consortium name="The Broad Institute Genomics Platform"/>
            <consortium name="The Broad Institute Genome Sequencing Center for Infectious Disease"/>
            <person name="Wu L."/>
            <person name="Ma J."/>
        </authorList>
    </citation>
    <scope>NUCLEOTIDE SEQUENCE [LARGE SCALE GENOMIC DNA]</scope>
    <source>
        <strain evidence="15">LMG 29894</strain>
    </source>
</reference>
<evidence type="ECO:0000313" key="15">
    <source>
        <dbReference type="Proteomes" id="UP001595791"/>
    </source>
</evidence>
<dbReference type="InterPro" id="IPR003758">
    <property type="entry name" value="LpxK"/>
</dbReference>
<comment type="catalytic activity">
    <reaction evidence="13">
        <text>a lipid A disaccharide + ATP = a lipid IVA + ADP + H(+)</text>
        <dbReference type="Rhea" id="RHEA:67840"/>
        <dbReference type="ChEBI" id="CHEBI:15378"/>
        <dbReference type="ChEBI" id="CHEBI:30616"/>
        <dbReference type="ChEBI" id="CHEBI:176343"/>
        <dbReference type="ChEBI" id="CHEBI:176425"/>
        <dbReference type="ChEBI" id="CHEBI:456216"/>
        <dbReference type="EC" id="2.7.1.130"/>
    </reaction>
</comment>
<dbReference type="RefSeq" id="WP_378166587.1">
    <property type="nucleotide sequence ID" value="NZ_JBHSBU010000001.1"/>
</dbReference>
<organism evidence="14 15">
    <name type="scientific">Chitinimonas lacunae</name>
    <dbReference type="NCBI Taxonomy" id="1963018"/>
    <lineage>
        <taxon>Bacteria</taxon>
        <taxon>Pseudomonadati</taxon>
        <taxon>Pseudomonadota</taxon>
        <taxon>Betaproteobacteria</taxon>
        <taxon>Neisseriales</taxon>
        <taxon>Chitinibacteraceae</taxon>
        <taxon>Chitinimonas</taxon>
    </lineage>
</organism>
<dbReference type="NCBIfam" id="TIGR00682">
    <property type="entry name" value="lpxK"/>
    <property type="match status" value="1"/>
</dbReference>
<dbReference type="SUPFAM" id="SSF52540">
    <property type="entry name" value="P-loop containing nucleoside triphosphate hydrolases"/>
    <property type="match status" value="1"/>
</dbReference>
<feature type="binding site" evidence="13">
    <location>
        <begin position="52"/>
        <end position="59"/>
    </location>
    <ligand>
        <name>ATP</name>
        <dbReference type="ChEBI" id="CHEBI:30616"/>
    </ligand>
</feature>
<evidence type="ECO:0000256" key="11">
    <source>
        <dbReference type="ARBA" id="ARBA00023098"/>
    </source>
</evidence>
<dbReference type="PANTHER" id="PTHR42724">
    <property type="entry name" value="TETRAACYLDISACCHARIDE 4'-KINASE"/>
    <property type="match status" value="1"/>
</dbReference>
<keyword evidence="11 13" id="KW-0443">Lipid metabolism</keyword>
<keyword evidence="8 13" id="KW-0547">Nucleotide-binding</keyword>
<dbReference type="HAMAP" id="MF_00409">
    <property type="entry name" value="LpxK"/>
    <property type="match status" value="1"/>
</dbReference>
<evidence type="ECO:0000256" key="3">
    <source>
        <dbReference type="ARBA" id="ARBA00012071"/>
    </source>
</evidence>
<evidence type="ECO:0000256" key="10">
    <source>
        <dbReference type="ARBA" id="ARBA00022840"/>
    </source>
</evidence>
<evidence type="ECO:0000256" key="8">
    <source>
        <dbReference type="ARBA" id="ARBA00022741"/>
    </source>
</evidence>
<comment type="caution">
    <text evidence="14">The sequence shown here is derived from an EMBL/GenBank/DDBJ whole genome shotgun (WGS) entry which is preliminary data.</text>
</comment>
<evidence type="ECO:0000256" key="6">
    <source>
        <dbReference type="ARBA" id="ARBA00022556"/>
    </source>
</evidence>
<proteinExistence type="inferred from homology"/>
<keyword evidence="5 13" id="KW-0444">Lipid biosynthesis</keyword>
<sequence>MTRLWQGRHAWPLLPLSALFGGLAAARRLAYRRAWLTSERLPVPVVVVGNISVGGTGKTPLTHYLARALGARGHLAAVVSRGYGGRVDGVAEVDPRGPAELFGDEPLLLARHSGVPVFVGRDRVAAARALLVAYPRCSVILCDDGLQHYRLARDIEIAVIDGQRGLGNGWLLPAGPLREPPARLGTVDAVVINGGAWPAGLPQHRAGFAMQLRSDMPYRIDRPEQQRPLESFRGEPLAAVAGIGHPPRFFAALRAAGLEFEAFPYPDHHPYCAADLARWRGRTVLTTEKDAVKLESLAAAAGDDGKIWALPVAAEVTPDLADWLLARLPPPPL</sequence>
<dbReference type="PANTHER" id="PTHR42724:SF1">
    <property type="entry name" value="TETRAACYLDISACCHARIDE 4'-KINASE, MITOCHONDRIAL-RELATED"/>
    <property type="match status" value="1"/>
</dbReference>
<name>A0ABV8MS41_9NEIS</name>
<comment type="function">
    <text evidence="1 13">Transfers the gamma-phosphate of ATP to the 4'-position of a tetraacyldisaccharide 1-phosphate intermediate (termed DS-1-P) to form tetraacyldisaccharide 1,4'-bis-phosphate (lipid IVA).</text>
</comment>
<keyword evidence="9 13" id="KW-0418">Kinase</keyword>
<keyword evidence="6 13" id="KW-0441">Lipid A biosynthesis</keyword>
<evidence type="ECO:0000256" key="13">
    <source>
        <dbReference type="HAMAP-Rule" id="MF_00409"/>
    </source>
</evidence>
<dbReference type="EC" id="2.7.1.130" evidence="3 13"/>
<evidence type="ECO:0000256" key="5">
    <source>
        <dbReference type="ARBA" id="ARBA00022516"/>
    </source>
</evidence>
<dbReference type="EMBL" id="JBHSBU010000001">
    <property type="protein sequence ID" value="MFC4161068.1"/>
    <property type="molecule type" value="Genomic_DNA"/>
</dbReference>
<keyword evidence="7 13" id="KW-0808">Transferase</keyword>
<keyword evidence="15" id="KW-1185">Reference proteome</keyword>
<accession>A0ABV8MS41</accession>
<evidence type="ECO:0000256" key="2">
    <source>
        <dbReference type="ARBA" id="ARBA00004870"/>
    </source>
</evidence>
<dbReference type="InterPro" id="IPR027417">
    <property type="entry name" value="P-loop_NTPase"/>
</dbReference>